<evidence type="ECO:0000313" key="2">
    <source>
        <dbReference type="Proteomes" id="UP000886501"/>
    </source>
</evidence>
<organism evidence="1 2">
    <name type="scientific">Thelephora ganbajun</name>
    <name type="common">Ganba fungus</name>
    <dbReference type="NCBI Taxonomy" id="370292"/>
    <lineage>
        <taxon>Eukaryota</taxon>
        <taxon>Fungi</taxon>
        <taxon>Dikarya</taxon>
        <taxon>Basidiomycota</taxon>
        <taxon>Agaricomycotina</taxon>
        <taxon>Agaricomycetes</taxon>
        <taxon>Thelephorales</taxon>
        <taxon>Thelephoraceae</taxon>
        <taxon>Thelephora</taxon>
    </lineage>
</organism>
<proteinExistence type="predicted"/>
<keyword evidence="2" id="KW-1185">Reference proteome</keyword>
<dbReference type="Proteomes" id="UP000886501">
    <property type="component" value="Unassembled WGS sequence"/>
</dbReference>
<reference evidence="1" key="2">
    <citation type="journal article" date="2020" name="Nat. Commun.">
        <title>Large-scale genome sequencing of mycorrhizal fungi provides insights into the early evolution of symbiotic traits.</title>
        <authorList>
            <person name="Miyauchi S."/>
            <person name="Kiss E."/>
            <person name="Kuo A."/>
            <person name="Drula E."/>
            <person name="Kohler A."/>
            <person name="Sanchez-Garcia M."/>
            <person name="Morin E."/>
            <person name="Andreopoulos B."/>
            <person name="Barry K.W."/>
            <person name="Bonito G."/>
            <person name="Buee M."/>
            <person name="Carver A."/>
            <person name="Chen C."/>
            <person name="Cichocki N."/>
            <person name="Clum A."/>
            <person name="Culley D."/>
            <person name="Crous P.W."/>
            <person name="Fauchery L."/>
            <person name="Girlanda M."/>
            <person name="Hayes R.D."/>
            <person name="Keri Z."/>
            <person name="LaButti K."/>
            <person name="Lipzen A."/>
            <person name="Lombard V."/>
            <person name="Magnuson J."/>
            <person name="Maillard F."/>
            <person name="Murat C."/>
            <person name="Nolan M."/>
            <person name="Ohm R.A."/>
            <person name="Pangilinan J."/>
            <person name="Pereira M.F."/>
            <person name="Perotto S."/>
            <person name="Peter M."/>
            <person name="Pfister S."/>
            <person name="Riley R."/>
            <person name="Sitrit Y."/>
            <person name="Stielow J.B."/>
            <person name="Szollosi G."/>
            <person name="Zifcakova L."/>
            <person name="Stursova M."/>
            <person name="Spatafora J.W."/>
            <person name="Tedersoo L."/>
            <person name="Vaario L.M."/>
            <person name="Yamada A."/>
            <person name="Yan M."/>
            <person name="Wang P."/>
            <person name="Xu J."/>
            <person name="Bruns T."/>
            <person name="Baldrian P."/>
            <person name="Vilgalys R."/>
            <person name="Dunand C."/>
            <person name="Henrissat B."/>
            <person name="Grigoriev I.V."/>
            <person name="Hibbett D."/>
            <person name="Nagy L.G."/>
            <person name="Martin F.M."/>
        </authorList>
    </citation>
    <scope>NUCLEOTIDE SEQUENCE</scope>
    <source>
        <strain evidence="1">P2</strain>
    </source>
</reference>
<reference evidence="1" key="1">
    <citation type="submission" date="2019-10" db="EMBL/GenBank/DDBJ databases">
        <authorList>
            <consortium name="DOE Joint Genome Institute"/>
            <person name="Kuo A."/>
            <person name="Miyauchi S."/>
            <person name="Kiss E."/>
            <person name="Drula E."/>
            <person name="Kohler A."/>
            <person name="Sanchez-Garcia M."/>
            <person name="Andreopoulos B."/>
            <person name="Barry K.W."/>
            <person name="Bonito G."/>
            <person name="Buee M."/>
            <person name="Carver A."/>
            <person name="Chen C."/>
            <person name="Cichocki N."/>
            <person name="Clum A."/>
            <person name="Culley D."/>
            <person name="Crous P.W."/>
            <person name="Fauchery L."/>
            <person name="Girlanda M."/>
            <person name="Hayes R."/>
            <person name="Keri Z."/>
            <person name="Labutti K."/>
            <person name="Lipzen A."/>
            <person name="Lombard V."/>
            <person name="Magnuson J."/>
            <person name="Maillard F."/>
            <person name="Morin E."/>
            <person name="Murat C."/>
            <person name="Nolan M."/>
            <person name="Ohm R."/>
            <person name="Pangilinan J."/>
            <person name="Pereira M."/>
            <person name="Perotto S."/>
            <person name="Peter M."/>
            <person name="Riley R."/>
            <person name="Sitrit Y."/>
            <person name="Stielow B."/>
            <person name="Szollosi G."/>
            <person name="Zifcakova L."/>
            <person name="Stursova M."/>
            <person name="Spatafora J.W."/>
            <person name="Tedersoo L."/>
            <person name="Vaario L.-M."/>
            <person name="Yamada A."/>
            <person name="Yan M."/>
            <person name="Wang P."/>
            <person name="Xu J."/>
            <person name="Bruns T."/>
            <person name="Baldrian P."/>
            <person name="Vilgalys R."/>
            <person name="Henrissat B."/>
            <person name="Grigoriev I.V."/>
            <person name="Hibbett D."/>
            <person name="Nagy L.G."/>
            <person name="Martin F.M."/>
        </authorList>
    </citation>
    <scope>NUCLEOTIDE SEQUENCE</scope>
    <source>
        <strain evidence="1">P2</strain>
    </source>
</reference>
<sequence>MLTFKYIALSTQSVGVGPGILVLKAVSVRSSHHSAAISHRRVAIVDYRGSTVLDYFVKPTLPVSDYRTNVTGISPQDLESDNALPFDDVQSRVASVIASKIIVGHSLWNDFSVLGLPHPAVATRDVALYRPFRTTLRSNHVIGLQTLMWHLMNRQVQKEHVVPLENVRAVIDLYRSVETDCEASIAAGDWPFLLPPENFARCYL</sequence>
<gene>
    <name evidence="1" type="ORF">BDM02DRAFT_3155049</name>
</gene>
<comment type="caution">
    <text evidence="1">The sequence shown here is derived from an EMBL/GenBank/DDBJ whole genome shotgun (WGS) entry which is preliminary data.</text>
</comment>
<name>A0ACB6ZLQ3_THEGA</name>
<protein>
    <submittedName>
        <fullName evidence="1">Uncharacterized protein</fullName>
    </submittedName>
</protein>
<dbReference type="EMBL" id="MU117989">
    <property type="protein sequence ID" value="KAF9650071.1"/>
    <property type="molecule type" value="Genomic_DNA"/>
</dbReference>
<evidence type="ECO:0000313" key="1">
    <source>
        <dbReference type="EMBL" id="KAF9650071.1"/>
    </source>
</evidence>
<accession>A0ACB6ZLQ3</accession>